<organism evidence="1 3">
    <name type="scientific">Lentilactobacillus parakefiri</name>
    <dbReference type="NCBI Taxonomy" id="152332"/>
    <lineage>
        <taxon>Bacteria</taxon>
        <taxon>Bacillati</taxon>
        <taxon>Bacillota</taxon>
        <taxon>Bacilli</taxon>
        <taxon>Lactobacillales</taxon>
        <taxon>Lactobacillaceae</taxon>
        <taxon>Lentilactobacillus</taxon>
    </lineage>
</organism>
<evidence type="ECO:0000313" key="1">
    <source>
        <dbReference type="EMBL" id="GAW71586.1"/>
    </source>
</evidence>
<reference evidence="1 3" key="1">
    <citation type="journal article" date="2017" name="Biosci Microbiota Food Health">
        <title>Genomic characterization reconfirms the taxonomic status of Lactobacillus parakefiri.</title>
        <authorList>
            <person name="Tanizawa Y."/>
            <person name="Kobayashi H."/>
            <person name="Kaminuma E."/>
            <person name="Sakamoto M."/>
            <person name="Ohkuma M."/>
            <person name="Nakamura Y."/>
            <person name="Arita M."/>
            <person name="Tohno M."/>
        </authorList>
    </citation>
    <scope>NUCLEOTIDE SEQUENCE [LARGE SCALE GENOMIC DNA]</scope>
    <source>
        <strain evidence="1 3">JCM 8573</strain>
    </source>
</reference>
<dbReference type="AlphaFoldDB" id="A0A224V3Y2"/>
<dbReference type="Proteomes" id="UP000294668">
    <property type="component" value="Unassembled WGS sequence"/>
</dbReference>
<evidence type="ECO:0000313" key="3">
    <source>
        <dbReference type="Proteomes" id="UP000214739"/>
    </source>
</evidence>
<gene>
    <name evidence="2" type="ORF">C5L28_000201</name>
    <name evidence="1" type="ORF">LPKJCM_00667</name>
</gene>
<keyword evidence="4" id="KW-1185">Reference proteome</keyword>
<reference evidence="2 4" key="2">
    <citation type="journal article" date="2019" name="Appl. Microbiol. Biotechnol.">
        <title>Uncovering carbohydrate metabolism through a genotype-phenotype association study of 56 lactic acid bacteria genomes.</title>
        <authorList>
            <person name="Buron-Moles G."/>
            <person name="Chailyan A."/>
            <person name="Dolejs I."/>
            <person name="Forster J."/>
            <person name="Miks M.H."/>
        </authorList>
    </citation>
    <scope>NUCLEOTIDE SEQUENCE [LARGE SCALE GENOMIC DNA]</scope>
    <source>
        <strain evidence="2 4">DSM 10551</strain>
    </source>
</reference>
<comment type="caution">
    <text evidence="1">The sequence shown here is derived from an EMBL/GenBank/DDBJ whole genome shotgun (WGS) entry which is preliminary data.</text>
</comment>
<accession>A0A224V3Y2</accession>
<dbReference type="EMBL" id="PUFL01000072">
    <property type="protein sequence ID" value="TDG90148.1"/>
    <property type="molecule type" value="Genomic_DNA"/>
</dbReference>
<evidence type="ECO:0000313" key="4">
    <source>
        <dbReference type="Proteomes" id="UP000294668"/>
    </source>
</evidence>
<name>A0A224V3Y2_9LACO</name>
<dbReference type="EMBL" id="BDGB01000039">
    <property type="protein sequence ID" value="GAW71586.1"/>
    <property type="molecule type" value="Genomic_DNA"/>
</dbReference>
<protein>
    <submittedName>
        <fullName evidence="1">Uncharacterized protein</fullName>
    </submittedName>
</protein>
<reference evidence="2" key="3">
    <citation type="submission" date="2019-02" db="EMBL/GenBank/DDBJ databases">
        <authorList>
            <person name="Buron G."/>
            <person name="Chaylann A."/>
            <person name="Dolejs I."/>
            <person name="Forster J."/>
            <person name="Miks M.H."/>
        </authorList>
    </citation>
    <scope>NUCLEOTIDE SEQUENCE</scope>
    <source>
        <strain evidence="2">DSM 10551</strain>
    </source>
</reference>
<evidence type="ECO:0000313" key="2">
    <source>
        <dbReference type="EMBL" id="TDG90148.1"/>
    </source>
</evidence>
<sequence>MIVLMGMKPLSLEKTLSKLKLSPLKKLKFIVEFQLFAMKPRLSGEGLDQCVDCMGNFSLLEWLVKQ</sequence>
<dbReference type="Proteomes" id="UP000214739">
    <property type="component" value="Unassembled WGS sequence"/>
</dbReference>
<proteinExistence type="predicted"/>